<dbReference type="SMART" id="SM00066">
    <property type="entry name" value="GAL4"/>
    <property type="match status" value="1"/>
</dbReference>
<dbReference type="Proteomes" id="UP000018144">
    <property type="component" value="Unassembled WGS sequence"/>
</dbReference>
<reference evidence="8 9" key="1">
    <citation type="journal article" date="2013" name="PLoS Genet.">
        <title>The genome and development-dependent transcriptomes of Pyronema confluens: a window into fungal evolution.</title>
        <authorList>
            <person name="Traeger S."/>
            <person name="Altegoer F."/>
            <person name="Freitag M."/>
            <person name="Gabaldon T."/>
            <person name="Kempken F."/>
            <person name="Kumar A."/>
            <person name="Marcet-Houben M."/>
            <person name="Poggeler S."/>
            <person name="Stajich J.E."/>
            <person name="Nowrousian M."/>
        </authorList>
    </citation>
    <scope>NUCLEOTIDE SEQUENCE [LARGE SCALE GENOMIC DNA]</scope>
    <source>
        <strain evidence="9">CBS 100304</strain>
        <tissue evidence="8">Vegetative mycelium</tissue>
    </source>
</reference>
<dbReference type="AlphaFoldDB" id="U4LNH4"/>
<protein>
    <submittedName>
        <fullName evidence="8">Similar to Uncharacterized transcriptional regulatory protein C3C7.04 acc. no. O14130</fullName>
    </submittedName>
</protein>
<dbReference type="GO" id="GO:0005634">
    <property type="term" value="C:nucleus"/>
    <property type="evidence" value="ECO:0007669"/>
    <property type="project" value="TreeGrafter"/>
</dbReference>
<dbReference type="Pfam" id="PF00172">
    <property type="entry name" value="Zn_clus"/>
    <property type="match status" value="1"/>
</dbReference>
<dbReference type="Pfam" id="PF04082">
    <property type="entry name" value="Fungal_trans"/>
    <property type="match status" value="1"/>
</dbReference>
<organism evidence="8 9">
    <name type="scientific">Pyronema omphalodes (strain CBS 100304)</name>
    <name type="common">Pyronema confluens</name>
    <dbReference type="NCBI Taxonomy" id="1076935"/>
    <lineage>
        <taxon>Eukaryota</taxon>
        <taxon>Fungi</taxon>
        <taxon>Dikarya</taxon>
        <taxon>Ascomycota</taxon>
        <taxon>Pezizomycotina</taxon>
        <taxon>Pezizomycetes</taxon>
        <taxon>Pezizales</taxon>
        <taxon>Pyronemataceae</taxon>
        <taxon>Pyronema</taxon>
    </lineage>
</organism>
<evidence type="ECO:0000256" key="6">
    <source>
        <dbReference type="SAM" id="MobiDB-lite"/>
    </source>
</evidence>
<feature type="domain" description="Zn(2)-C6 fungal-type" evidence="7">
    <location>
        <begin position="51"/>
        <end position="84"/>
    </location>
</feature>
<dbReference type="PROSITE" id="PS50048">
    <property type="entry name" value="ZN2_CY6_FUNGAL_2"/>
    <property type="match status" value="1"/>
</dbReference>
<evidence type="ECO:0000256" key="2">
    <source>
        <dbReference type="ARBA" id="ARBA00023015"/>
    </source>
</evidence>
<evidence type="ECO:0000313" key="9">
    <source>
        <dbReference type="Proteomes" id="UP000018144"/>
    </source>
</evidence>
<keyword evidence="4" id="KW-0804">Transcription</keyword>
<dbReference type="GO" id="GO:0000978">
    <property type="term" value="F:RNA polymerase II cis-regulatory region sequence-specific DNA binding"/>
    <property type="evidence" value="ECO:0007669"/>
    <property type="project" value="TreeGrafter"/>
</dbReference>
<feature type="compositionally biased region" description="Basic and acidic residues" evidence="6">
    <location>
        <begin position="53"/>
        <end position="64"/>
    </location>
</feature>
<dbReference type="CDD" id="cd12148">
    <property type="entry name" value="fungal_TF_MHR"/>
    <property type="match status" value="1"/>
</dbReference>
<dbReference type="PANTHER" id="PTHR47424:SF3">
    <property type="entry name" value="REGULATORY PROTEIN GAL4"/>
    <property type="match status" value="1"/>
</dbReference>
<keyword evidence="3" id="KW-0238">DNA-binding</keyword>
<dbReference type="Gene3D" id="4.10.240.10">
    <property type="entry name" value="Zn(2)-C6 fungal-type DNA-binding domain"/>
    <property type="match status" value="1"/>
</dbReference>
<feature type="region of interest" description="Disordered" evidence="6">
    <location>
        <begin position="1"/>
        <end position="82"/>
    </location>
</feature>
<feature type="compositionally biased region" description="Polar residues" evidence="6">
    <location>
        <begin position="185"/>
        <end position="201"/>
    </location>
</feature>
<dbReference type="GO" id="GO:0006351">
    <property type="term" value="P:DNA-templated transcription"/>
    <property type="evidence" value="ECO:0007669"/>
    <property type="project" value="InterPro"/>
</dbReference>
<feature type="compositionally biased region" description="Gly residues" evidence="6">
    <location>
        <begin position="23"/>
        <end position="35"/>
    </location>
</feature>
<dbReference type="OMA" id="CFWEFIH"/>
<feature type="compositionally biased region" description="Pro residues" evidence="6">
    <location>
        <begin position="1"/>
        <end position="15"/>
    </location>
</feature>
<feature type="compositionally biased region" description="Pro residues" evidence="6">
    <location>
        <begin position="145"/>
        <end position="154"/>
    </location>
</feature>
<evidence type="ECO:0000256" key="4">
    <source>
        <dbReference type="ARBA" id="ARBA00023163"/>
    </source>
</evidence>
<dbReference type="EMBL" id="HF936132">
    <property type="protein sequence ID" value="CCX33498.1"/>
    <property type="molecule type" value="Genomic_DNA"/>
</dbReference>
<dbReference type="OrthoDB" id="424974at2759"/>
<dbReference type="InterPro" id="IPR051127">
    <property type="entry name" value="Fungal_SecMet_Regulators"/>
</dbReference>
<evidence type="ECO:0000259" key="7">
    <source>
        <dbReference type="PROSITE" id="PS50048"/>
    </source>
</evidence>
<dbReference type="STRING" id="1076935.U4LNH4"/>
<dbReference type="GO" id="GO:0000981">
    <property type="term" value="F:DNA-binding transcription factor activity, RNA polymerase II-specific"/>
    <property type="evidence" value="ECO:0007669"/>
    <property type="project" value="InterPro"/>
</dbReference>
<dbReference type="InterPro" id="IPR001138">
    <property type="entry name" value="Zn2Cys6_DnaBD"/>
</dbReference>
<dbReference type="PANTHER" id="PTHR47424">
    <property type="entry name" value="REGULATORY PROTEIN GAL4"/>
    <property type="match status" value="1"/>
</dbReference>
<evidence type="ECO:0000256" key="1">
    <source>
        <dbReference type="ARBA" id="ARBA00022723"/>
    </source>
</evidence>
<feature type="compositionally biased region" description="Polar residues" evidence="6">
    <location>
        <begin position="155"/>
        <end position="164"/>
    </location>
</feature>
<evidence type="ECO:0000256" key="5">
    <source>
        <dbReference type="ARBA" id="ARBA00023242"/>
    </source>
</evidence>
<dbReference type="GO" id="GO:0008270">
    <property type="term" value="F:zinc ion binding"/>
    <property type="evidence" value="ECO:0007669"/>
    <property type="project" value="InterPro"/>
</dbReference>
<keyword evidence="2" id="KW-0805">Transcription regulation</keyword>
<accession>U4LNH4</accession>
<feature type="region of interest" description="Disordered" evidence="6">
    <location>
        <begin position="108"/>
        <end position="214"/>
    </location>
</feature>
<sequence length="842" mass="94843">MSDPNPPNPRQPPPSKSRESSNGSGGASQAGGSNNGAGDVARVKRRKVATACDECRQRKSKCDGVKPSCGPCERKGRSPGRCTYQNDLTRTVSQSYIEELEARIRILEGGRADGAPTEPWKTPAPNGERQYFSPDYQRYETANRPLPPHHPPPQQGTDPATPNAISLPRIDHPSPMGPPALSPMDMSSTRQLPPTTPQMSVATPGYVTGPSNELPFQEETHTRRYSQSMPPPVPVQIKEGADAMGASTGDDEIEGENESFFGTSSTLSFMKQIKRTVVIKRTSSASPQDFHVRTPTGNVEGLPAKRRRKEDDDFLEDLEDFVLPPRSTADHLVECYWIWVHSLYPFLHRPTFMRTYQQLFDYSVTNGEGNPEARPPGRMFRCVLNLVFAFGCQFSPSIAPSRRDSSSDVFFKRSRLLLHVDILGSGSILLVQALLLMGQYLQSTKYPNRCWNVVGLAIRVAQGLGLHLDSTSVNRKNIVEREIWRRVWHGCILMDRIVSMTFGRPSMISLHSQVTLPLEVDDEHIQAESTICEQPEGRPSRISFFIQTLKLYDILGEILAYFYDSSGSKCSLSTNEKADDYYQSLLRLDRRLLDFQRELPPFLRLHPIDKNNCPYSHEYPFTTRQANVLHARYLNIRILLFRPILINLIQESPHAFPDQGFSKQPPITTTLLEASLALKCSVSCVLAAQEAISLIDDNLLTGAVPAWWYYIFYLYTAATVLLAAKLCPALEGELDYCSLEVSWKKCIEIMRGLEDRYESAKRCLATLEVFHDQIISSDEDQKPIHPPMQAADNGNDMQDGHEQVQAFDDPLLHFNRNAIWTTDVNLDWFMEHPLWNSPEVML</sequence>
<keyword evidence="9" id="KW-1185">Reference proteome</keyword>
<dbReference type="GO" id="GO:0000435">
    <property type="term" value="P:positive regulation of transcription from RNA polymerase II promoter by galactose"/>
    <property type="evidence" value="ECO:0007669"/>
    <property type="project" value="TreeGrafter"/>
</dbReference>
<dbReference type="CDD" id="cd00067">
    <property type="entry name" value="GAL4"/>
    <property type="match status" value="1"/>
</dbReference>
<dbReference type="SMART" id="SM00906">
    <property type="entry name" value="Fungal_trans"/>
    <property type="match status" value="1"/>
</dbReference>
<dbReference type="eggNOG" id="ENOG502RJRW">
    <property type="taxonomic scope" value="Eukaryota"/>
</dbReference>
<name>U4LNH4_PYROM</name>
<dbReference type="InterPro" id="IPR036864">
    <property type="entry name" value="Zn2-C6_fun-type_DNA-bd_sf"/>
</dbReference>
<keyword evidence="1" id="KW-0479">Metal-binding</keyword>
<gene>
    <name evidence="8" type="ORF">PCON_01340</name>
</gene>
<dbReference type="InterPro" id="IPR007219">
    <property type="entry name" value="XnlR_reg_dom"/>
</dbReference>
<evidence type="ECO:0000256" key="3">
    <source>
        <dbReference type="ARBA" id="ARBA00023125"/>
    </source>
</evidence>
<evidence type="ECO:0000313" key="8">
    <source>
        <dbReference type="EMBL" id="CCX33498.1"/>
    </source>
</evidence>
<proteinExistence type="predicted"/>
<keyword evidence="5" id="KW-0539">Nucleus</keyword>
<dbReference type="SUPFAM" id="SSF57701">
    <property type="entry name" value="Zn2/Cys6 DNA-binding domain"/>
    <property type="match status" value="1"/>
</dbReference>